<dbReference type="AlphaFoldDB" id="A0A6D2HFM4"/>
<dbReference type="Proteomes" id="UP000467841">
    <property type="component" value="Unassembled WGS sequence"/>
</dbReference>
<evidence type="ECO:0000313" key="1">
    <source>
        <dbReference type="EMBL" id="CAA7014417.1"/>
    </source>
</evidence>
<gene>
    <name evidence="1" type="ORF">MERR_LOCUS1651</name>
</gene>
<reference evidence="1" key="1">
    <citation type="submission" date="2020-01" db="EMBL/GenBank/DDBJ databases">
        <authorList>
            <person name="Mishra B."/>
        </authorList>
    </citation>
    <scope>NUCLEOTIDE SEQUENCE [LARGE SCALE GENOMIC DNA]</scope>
</reference>
<proteinExistence type="predicted"/>
<accession>A0A6D2HFM4</accession>
<dbReference type="EMBL" id="CACVBM020000111">
    <property type="protein sequence ID" value="CAA7014417.1"/>
    <property type="molecule type" value="Genomic_DNA"/>
</dbReference>
<protein>
    <submittedName>
        <fullName evidence="1">Uncharacterized protein</fullName>
    </submittedName>
</protein>
<sequence length="73" mass="8399">MVLTEAEILEVKAELIRVKEGSELDAEHEKELEEKMTEYAEKKKVMGQLHNAMLKMLKKSVVKNQAHEGKGKY</sequence>
<keyword evidence="2" id="KW-1185">Reference proteome</keyword>
<dbReference type="OrthoDB" id="1108797at2759"/>
<comment type="caution">
    <text evidence="1">The sequence shown here is derived from an EMBL/GenBank/DDBJ whole genome shotgun (WGS) entry which is preliminary data.</text>
</comment>
<name>A0A6D2HFM4_9BRAS</name>
<evidence type="ECO:0000313" key="2">
    <source>
        <dbReference type="Proteomes" id="UP000467841"/>
    </source>
</evidence>
<organism evidence="1 2">
    <name type="scientific">Microthlaspi erraticum</name>
    <dbReference type="NCBI Taxonomy" id="1685480"/>
    <lineage>
        <taxon>Eukaryota</taxon>
        <taxon>Viridiplantae</taxon>
        <taxon>Streptophyta</taxon>
        <taxon>Embryophyta</taxon>
        <taxon>Tracheophyta</taxon>
        <taxon>Spermatophyta</taxon>
        <taxon>Magnoliopsida</taxon>
        <taxon>eudicotyledons</taxon>
        <taxon>Gunneridae</taxon>
        <taxon>Pentapetalae</taxon>
        <taxon>rosids</taxon>
        <taxon>malvids</taxon>
        <taxon>Brassicales</taxon>
        <taxon>Brassicaceae</taxon>
        <taxon>Coluteocarpeae</taxon>
        <taxon>Microthlaspi</taxon>
    </lineage>
</organism>